<name>A0A7H1Q9H5_9ACTN</name>
<dbReference type="KEGG" id="sgf:HEP81_06721"/>
<protein>
    <submittedName>
        <fullName evidence="1">Uncharacterized protein</fullName>
    </submittedName>
</protein>
<dbReference type="Proteomes" id="UP000516422">
    <property type="component" value="Chromosome"/>
</dbReference>
<dbReference type="EMBL" id="CP051006">
    <property type="protein sequence ID" value="QNT96955.1"/>
    <property type="molecule type" value="Genomic_DNA"/>
</dbReference>
<proteinExistence type="predicted"/>
<evidence type="ECO:0000313" key="2">
    <source>
        <dbReference type="Proteomes" id="UP000516422"/>
    </source>
</evidence>
<accession>A0A7H1Q9H5</accession>
<dbReference type="AlphaFoldDB" id="A0A7H1Q9H5"/>
<organism evidence="1 2">
    <name type="scientific">Streptomyces griseofuscus</name>
    <dbReference type="NCBI Taxonomy" id="146922"/>
    <lineage>
        <taxon>Bacteria</taxon>
        <taxon>Bacillati</taxon>
        <taxon>Actinomycetota</taxon>
        <taxon>Actinomycetes</taxon>
        <taxon>Kitasatosporales</taxon>
        <taxon>Streptomycetaceae</taxon>
        <taxon>Streptomyces</taxon>
    </lineage>
</organism>
<reference evidence="1 2" key="1">
    <citation type="submission" date="2020-04" db="EMBL/GenBank/DDBJ databases">
        <title>Characterization and engineering of Streptomyces griseofuscus DSM40191 as a potential heterologous host for expression of BGCs.</title>
        <authorList>
            <person name="Gren T."/>
            <person name="Whitford C.M."/>
            <person name="Mohite O.S."/>
            <person name="Joergensen T.S."/>
            <person name="Nielsen J.B."/>
            <person name="Lee S.Y."/>
            <person name="Weber T."/>
        </authorList>
    </citation>
    <scope>NUCLEOTIDE SEQUENCE [LARGE SCALE GENOMIC DNA]</scope>
    <source>
        <strain evidence="1 2">DSM 40191</strain>
    </source>
</reference>
<gene>
    <name evidence="1" type="ORF">HEP81_06721</name>
</gene>
<evidence type="ECO:0000313" key="1">
    <source>
        <dbReference type="EMBL" id="QNT96955.1"/>
    </source>
</evidence>
<sequence length="34" mass="3382">MLNVTGCAHAGDVGEVVTVNGEISVTLAELALPT</sequence>